<keyword evidence="2" id="KW-0964">Secreted</keyword>
<sequence length="160" mass="18650">MRRKAWPELRQREEMGKEREGGREKGSRCERIVKKCVKTKVVDECDSTMGCDEHDYQPPCPNNTVDALKLCGKPLVYLKVTRAILVFIREIAFPLLHALLNFYTPVQPTVVTKSLIQLQSSDEKYSGVKSSNQLINWPMLNPEQVRQYFEMWMRQSRAED</sequence>
<dbReference type="PANTHER" id="PTHR33191">
    <property type="entry name" value="RIPENING-RELATED PROTEIN 2-RELATED"/>
    <property type="match status" value="1"/>
</dbReference>
<evidence type="ECO:0000313" key="6">
    <source>
        <dbReference type="Proteomes" id="UP001291623"/>
    </source>
</evidence>
<dbReference type="Proteomes" id="UP001291623">
    <property type="component" value="Unassembled WGS sequence"/>
</dbReference>
<dbReference type="GO" id="GO:0005576">
    <property type="term" value="C:extracellular region"/>
    <property type="evidence" value="ECO:0007669"/>
    <property type="project" value="UniProtKB-SubCell"/>
</dbReference>
<keyword evidence="3" id="KW-0732">Signal</keyword>
<accession>A0AAE1SMB2</accession>
<comment type="caution">
    <text evidence="5">The sequence shown here is derived from an EMBL/GenBank/DDBJ whole genome shotgun (WGS) entry which is preliminary data.</text>
</comment>
<evidence type="ECO:0000256" key="3">
    <source>
        <dbReference type="ARBA" id="ARBA00022729"/>
    </source>
</evidence>
<proteinExistence type="predicted"/>
<dbReference type="AlphaFoldDB" id="A0AAE1SMB2"/>
<dbReference type="InterPro" id="IPR039271">
    <property type="entry name" value="Kiwellin-like"/>
</dbReference>
<dbReference type="PANTHER" id="PTHR33191:SF77">
    <property type="entry name" value="RIPENING-RELATED PROTEIN 1"/>
    <property type="match status" value="1"/>
</dbReference>
<dbReference type="Pfam" id="PF24300">
    <property type="entry name" value="KWL1"/>
    <property type="match status" value="1"/>
</dbReference>
<name>A0AAE1SMB2_9SOLA</name>
<evidence type="ECO:0000313" key="5">
    <source>
        <dbReference type="EMBL" id="KAK4372319.1"/>
    </source>
</evidence>
<gene>
    <name evidence="5" type="ORF">RND71_007703</name>
</gene>
<feature type="region of interest" description="Disordered" evidence="4">
    <location>
        <begin position="1"/>
        <end position="25"/>
    </location>
</feature>
<dbReference type="EMBL" id="JAVYJV010000004">
    <property type="protein sequence ID" value="KAK4372319.1"/>
    <property type="molecule type" value="Genomic_DNA"/>
</dbReference>
<evidence type="ECO:0000256" key="1">
    <source>
        <dbReference type="ARBA" id="ARBA00004613"/>
    </source>
</evidence>
<reference evidence="5" key="1">
    <citation type="submission" date="2023-12" db="EMBL/GenBank/DDBJ databases">
        <title>Genome assembly of Anisodus tanguticus.</title>
        <authorList>
            <person name="Wang Y.-J."/>
        </authorList>
    </citation>
    <scope>NUCLEOTIDE SEQUENCE</scope>
    <source>
        <strain evidence="5">KB-2021</strain>
        <tissue evidence="5">Leaf</tissue>
    </source>
</reference>
<evidence type="ECO:0000256" key="2">
    <source>
        <dbReference type="ARBA" id="ARBA00022525"/>
    </source>
</evidence>
<keyword evidence="6" id="KW-1185">Reference proteome</keyword>
<comment type="subcellular location">
    <subcellularLocation>
        <location evidence="1">Secreted</location>
    </subcellularLocation>
</comment>
<organism evidence="5 6">
    <name type="scientific">Anisodus tanguticus</name>
    <dbReference type="NCBI Taxonomy" id="243964"/>
    <lineage>
        <taxon>Eukaryota</taxon>
        <taxon>Viridiplantae</taxon>
        <taxon>Streptophyta</taxon>
        <taxon>Embryophyta</taxon>
        <taxon>Tracheophyta</taxon>
        <taxon>Spermatophyta</taxon>
        <taxon>Magnoliopsida</taxon>
        <taxon>eudicotyledons</taxon>
        <taxon>Gunneridae</taxon>
        <taxon>Pentapetalae</taxon>
        <taxon>asterids</taxon>
        <taxon>lamiids</taxon>
        <taxon>Solanales</taxon>
        <taxon>Solanaceae</taxon>
        <taxon>Solanoideae</taxon>
        <taxon>Hyoscyameae</taxon>
        <taxon>Anisodus</taxon>
    </lineage>
</organism>
<evidence type="ECO:0000256" key="4">
    <source>
        <dbReference type="SAM" id="MobiDB-lite"/>
    </source>
</evidence>
<protein>
    <submittedName>
        <fullName evidence="5">Uncharacterized protein</fullName>
    </submittedName>
</protein>